<comment type="caution">
    <text evidence="1">The sequence shown here is derived from an EMBL/GenBank/DDBJ whole genome shotgun (WGS) entry which is preliminary data.</text>
</comment>
<proteinExistence type="predicted"/>
<dbReference type="GeneID" id="70247466"/>
<evidence type="ECO:0000313" key="2">
    <source>
        <dbReference type="Proteomes" id="UP001201262"/>
    </source>
</evidence>
<protein>
    <submittedName>
        <fullName evidence="1">Uncharacterized protein</fullName>
    </submittedName>
</protein>
<accession>A0AAD4KGJ6</accession>
<dbReference type="EMBL" id="JAJTJA010000012">
    <property type="protein sequence ID" value="KAH8691240.1"/>
    <property type="molecule type" value="Genomic_DNA"/>
</dbReference>
<name>A0AAD4KGJ6_9EURO</name>
<sequence length="289" mass="33502">MESSFELASLHMRGLVSMIQLRGGLENFNHLQTLQRVITWADFCFSSTWSLPPWFPLLDSLSQPLVPFDRQHRVRHVQPVMGKRFLNICEPPESLLTLLDMLRSISQSISLFPTIGSDRVAISNSIYVVEYKLLSIQHLHLGRQHAKNQIDISECVSLAALLYLHLAVRELPLKAHRHKQLKERLFHSLPHDQNLSSAVGSETDLTLLLWAFFIGMDTTTRQEPQESLIKRMSELSTVLCLEKYEDFISALKTVLWMDQFCEPRAIHLWDEITLRTRETMQLFHLNVVY</sequence>
<keyword evidence="2" id="KW-1185">Reference proteome</keyword>
<reference evidence="1" key="1">
    <citation type="submission" date="2021-12" db="EMBL/GenBank/DDBJ databases">
        <title>Convergent genome expansion in fungi linked to evolution of root-endophyte symbiosis.</title>
        <authorList>
            <consortium name="DOE Joint Genome Institute"/>
            <person name="Ke Y.-H."/>
            <person name="Bonito G."/>
            <person name="Liao H.-L."/>
            <person name="Looney B."/>
            <person name="Rojas-Flechas A."/>
            <person name="Nash J."/>
            <person name="Hameed K."/>
            <person name="Schadt C."/>
            <person name="Martin F."/>
            <person name="Crous P.W."/>
            <person name="Miettinen O."/>
            <person name="Magnuson J.K."/>
            <person name="Labbe J."/>
            <person name="Jacobson D."/>
            <person name="Doktycz M.J."/>
            <person name="Veneault-Fourrey C."/>
            <person name="Kuo A."/>
            <person name="Mondo S."/>
            <person name="Calhoun S."/>
            <person name="Riley R."/>
            <person name="Ohm R."/>
            <person name="LaButti K."/>
            <person name="Andreopoulos B."/>
            <person name="Pangilinan J."/>
            <person name="Nolan M."/>
            <person name="Tritt A."/>
            <person name="Clum A."/>
            <person name="Lipzen A."/>
            <person name="Daum C."/>
            <person name="Barry K."/>
            <person name="Grigoriev I.V."/>
            <person name="Vilgalys R."/>
        </authorList>
    </citation>
    <scope>NUCLEOTIDE SEQUENCE</scope>
    <source>
        <strain evidence="1">PMI_201</strain>
    </source>
</reference>
<dbReference type="RefSeq" id="XP_046067332.1">
    <property type="nucleotide sequence ID" value="XM_046217179.1"/>
</dbReference>
<gene>
    <name evidence="1" type="ORF">BGW36DRAFT_387928</name>
</gene>
<dbReference type="PANTHER" id="PTHR37540:SF5">
    <property type="entry name" value="TRANSCRIPTION FACTOR DOMAIN-CONTAINING PROTEIN"/>
    <property type="match status" value="1"/>
</dbReference>
<dbReference type="Proteomes" id="UP001201262">
    <property type="component" value="Unassembled WGS sequence"/>
</dbReference>
<dbReference type="PANTHER" id="PTHR37540">
    <property type="entry name" value="TRANSCRIPTION FACTOR (ACR-2), PUTATIVE-RELATED-RELATED"/>
    <property type="match status" value="1"/>
</dbReference>
<dbReference type="AlphaFoldDB" id="A0AAD4KGJ6"/>
<evidence type="ECO:0000313" key="1">
    <source>
        <dbReference type="EMBL" id="KAH8691240.1"/>
    </source>
</evidence>
<organism evidence="1 2">
    <name type="scientific">Talaromyces proteolyticus</name>
    <dbReference type="NCBI Taxonomy" id="1131652"/>
    <lineage>
        <taxon>Eukaryota</taxon>
        <taxon>Fungi</taxon>
        <taxon>Dikarya</taxon>
        <taxon>Ascomycota</taxon>
        <taxon>Pezizomycotina</taxon>
        <taxon>Eurotiomycetes</taxon>
        <taxon>Eurotiomycetidae</taxon>
        <taxon>Eurotiales</taxon>
        <taxon>Trichocomaceae</taxon>
        <taxon>Talaromyces</taxon>
        <taxon>Talaromyces sect. Bacilispori</taxon>
    </lineage>
</organism>